<feature type="region of interest" description="Disordered" evidence="1">
    <location>
        <begin position="30"/>
        <end position="54"/>
    </location>
</feature>
<organism evidence="2">
    <name type="scientific">Rosellinia necatrix</name>
    <name type="common">White root-rot fungus</name>
    <dbReference type="NCBI Taxonomy" id="77044"/>
    <lineage>
        <taxon>Eukaryota</taxon>
        <taxon>Fungi</taxon>
        <taxon>Dikarya</taxon>
        <taxon>Ascomycota</taxon>
        <taxon>Pezizomycotina</taxon>
        <taxon>Sordariomycetes</taxon>
        <taxon>Xylariomycetidae</taxon>
        <taxon>Xylariales</taxon>
        <taxon>Xylariaceae</taxon>
        <taxon>Rosellinia</taxon>
    </lineage>
</organism>
<name>A0A1S7UKE3_ROSNE</name>
<feature type="compositionally biased region" description="Low complexity" evidence="1">
    <location>
        <begin position="40"/>
        <end position="52"/>
    </location>
</feature>
<evidence type="ECO:0000313" key="2">
    <source>
        <dbReference type="EMBL" id="GAP82851.1"/>
    </source>
</evidence>
<evidence type="ECO:0008006" key="4">
    <source>
        <dbReference type="Google" id="ProtNLM"/>
    </source>
</evidence>
<protein>
    <recommendedName>
        <fullName evidence="4">BTB domain-containing protein</fullName>
    </recommendedName>
</protein>
<dbReference type="OrthoDB" id="5326346at2759"/>
<accession>A0A1S7UKE3</accession>
<reference evidence="2" key="1">
    <citation type="submission" date="2016-03" db="EMBL/GenBank/DDBJ databases">
        <title>Draft genome sequence of Rosellinia necatrix.</title>
        <authorList>
            <person name="Kanematsu S."/>
        </authorList>
    </citation>
    <scope>NUCLEOTIDE SEQUENCE [LARGE SCALE GENOMIC DNA]</scope>
    <source>
        <strain evidence="2">W97</strain>
    </source>
</reference>
<dbReference type="Proteomes" id="UP000054516">
    <property type="component" value="Unassembled WGS sequence"/>
</dbReference>
<gene>
    <name evidence="2" type="ORF">SAMD00023353_0103840</name>
</gene>
<dbReference type="AlphaFoldDB" id="A0A1S7UKE3"/>
<sequence length="224" mass="24929">MPDPVTILDLNGDLLISVLDPIDRLGGRKEAKGGQGVGGVQNAINNGNNNAQPTQPIHVDSIELRFKGSTAKMRRASRYFKRMMNGQWLQDSKVHSDGLRHWGFEGFNSHATTIVLNLIHDNYYQVPNTIDFDMLLNVALVLDHLQCSGNVPGAFGSCWINDLEHEIPAEYNTKLSQWICIAAVFRRNDIFKLCTHLAIIDTKSEISTLSLPILPLVSGKRSTH</sequence>
<dbReference type="OMA" id="LRICHCK"/>
<keyword evidence="3" id="KW-1185">Reference proteome</keyword>
<dbReference type="EMBL" id="DF977446">
    <property type="protein sequence ID" value="GAP82851.1"/>
    <property type="molecule type" value="Genomic_DNA"/>
</dbReference>
<proteinExistence type="predicted"/>
<evidence type="ECO:0000256" key="1">
    <source>
        <dbReference type="SAM" id="MobiDB-lite"/>
    </source>
</evidence>
<dbReference type="STRING" id="77044.A0A1S7UKE3"/>
<evidence type="ECO:0000313" key="3">
    <source>
        <dbReference type="Proteomes" id="UP000054516"/>
    </source>
</evidence>